<dbReference type="EMBL" id="DVKS01000072">
    <property type="protein sequence ID" value="HIT41345.1"/>
    <property type="molecule type" value="Genomic_DNA"/>
</dbReference>
<evidence type="ECO:0000313" key="6">
    <source>
        <dbReference type="EMBL" id="HIT41345.1"/>
    </source>
</evidence>
<dbReference type="SUPFAM" id="SSF52540">
    <property type="entry name" value="P-loop containing nucleoside triphosphate hydrolases"/>
    <property type="match status" value="1"/>
</dbReference>
<proteinExistence type="predicted"/>
<evidence type="ECO:0000256" key="1">
    <source>
        <dbReference type="ARBA" id="ARBA00022741"/>
    </source>
</evidence>
<dbReference type="GO" id="GO:0003677">
    <property type="term" value="F:DNA binding"/>
    <property type="evidence" value="ECO:0007669"/>
    <property type="project" value="InterPro"/>
</dbReference>
<gene>
    <name evidence="6" type="ORF">IAB60_04445</name>
</gene>
<dbReference type="Gene3D" id="1.10.287.380">
    <property type="entry name" value="Valyl-tRNA synthetase, C-terminal domain"/>
    <property type="match status" value="1"/>
</dbReference>
<dbReference type="GO" id="GO:0005524">
    <property type="term" value="F:ATP binding"/>
    <property type="evidence" value="ECO:0007669"/>
    <property type="project" value="UniProtKB-KW"/>
</dbReference>
<feature type="non-terminal residue" evidence="6">
    <location>
        <position position="1"/>
    </location>
</feature>
<accession>A0A9D1GHQ1</accession>
<evidence type="ECO:0000256" key="2">
    <source>
        <dbReference type="ARBA" id="ARBA00022840"/>
    </source>
</evidence>
<dbReference type="Proteomes" id="UP000886860">
    <property type="component" value="Unassembled WGS sequence"/>
</dbReference>
<protein>
    <submittedName>
        <fullName evidence="6">ABC transporter ATP-binding protein</fullName>
    </submittedName>
</protein>
<evidence type="ECO:0000256" key="3">
    <source>
        <dbReference type="SAM" id="Coils"/>
    </source>
</evidence>
<comment type="caution">
    <text evidence="6">The sequence shown here is derived from an EMBL/GenBank/DDBJ whole genome shotgun (WGS) entry which is preliminary data.</text>
</comment>
<evidence type="ECO:0000313" key="7">
    <source>
        <dbReference type="Proteomes" id="UP000886860"/>
    </source>
</evidence>
<feature type="domain" description="ABC transporter Uup C-terminal" evidence="5">
    <location>
        <begin position="112"/>
        <end position="177"/>
    </location>
</feature>
<keyword evidence="1" id="KW-0547">Nucleotide-binding</keyword>
<feature type="coiled-coil region" evidence="3">
    <location>
        <begin position="121"/>
        <end position="172"/>
    </location>
</feature>
<evidence type="ECO:0000259" key="5">
    <source>
        <dbReference type="Pfam" id="PF16326"/>
    </source>
</evidence>
<dbReference type="Gene3D" id="3.40.50.300">
    <property type="entry name" value="P-loop containing nucleotide triphosphate hydrolases"/>
    <property type="match status" value="1"/>
</dbReference>
<dbReference type="PANTHER" id="PTHR42855">
    <property type="entry name" value="ABC TRANSPORTER ATP-BINDING SUBUNIT"/>
    <property type="match status" value="1"/>
</dbReference>
<evidence type="ECO:0000256" key="4">
    <source>
        <dbReference type="SAM" id="MobiDB-lite"/>
    </source>
</evidence>
<dbReference type="PANTHER" id="PTHR42855:SF1">
    <property type="entry name" value="ABC TRANSPORTER DOMAIN-CONTAINING PROTEIN"/>
    <property type="match status" value="1"/>
</dbReference>
<dbReference type="AlphaFoldDB" id="A0A9D1GHQ1"/>
<dbReference type="Pfam" id="PF16326">
    <property type="entry name" value="ABC_tran_CTD"/>
    <property type="match status" value="1"/>
</dbReference>
<dbReference type="InterPro" id="IPR027417">
    <property type="entry name" value="P-loop_NTPase"/>
</dbReference>
<reference evidence="6" key="2">
    <citation type="journal article" date="2021" name="PeerJ">
        <title>Extensive microbial diversity within the chicken gut microbiome revealed by metagenomics and culture.</title>
        <authorList>
            <person name="Gilroy R."/>
            <person name="Ravi A."/>
            <person name="Getino M."/>
            <person name="Pursley I."/>
            <person name="Horton D.L."/>
            <person name="Alikhan N.F."/>
            <person name="Baker D."/>
            <person name="Gharbi K."/>
            <person name="Hall N."/>
            <person name="Watson M."/>
            <person name="Adriaenssens E.M."/>
            <person name="Foster-Nyarko E."/>
            <person name="Jarju S."/>
            <person name="Secka A."/>
            <person name="Antonio M."/>
            <person name="Oren A."/>
            <person name="Chaudhuri R.R."/>
            <person name="La Ragione R."/>
            <person name="Hildebrand F."/>
            <person name="Pallen M.J."/>
        </authorList>
    </citation>
    <scope>NUCLEOTIDE SEQUENCE</scope>
    <source>
        <strain evidence="6">CHK123-3438</strain>
    </source>
</reference>
<dbReference type="InterPro" id="IPR051309">
    <property type="entry name" value="ABCF_ATPase"/>
</dbReference>
<dbReference type="InterPro" id="IPR037118">
    <property type="entry name" value="Val-tRNA_synth_C_sf"/>
</dbReference>
<feature type="compositionally biased region" description="Basic and acidic residues" evidence="4">
    <location>
        <begin position="83"/>
        <end position="107"/>
    </location>
</feature>
<name>A0A9D1GHQ1_9FIRM</name>
<keyword evidence="3" id="KW-0175">Coiled coil</keyword>
<feature type="region of interest" description="Disordered" evidence="4">
    <location>
        <begin position="65"/>
        <end position="107"/>
    </location>
</feature>
<keyword evidence="2 6" id="KW-0067">ATP-binding</keyword>
<organism evidence="6 7">
    <name type="scientific">Candidatus Caccovicinus merdipullorum</name>
    <dbReference type="NCBI Taxonomy" id="2840724"/>
    <lineage>
        <taxon>Bacteria</taxon>
        <taxon>Bacillati</taxon>
        <taxon>Bacillota</taxon>
        <taxon>Clostridia</taxon>
        <taxon>Eubacteriales</taxon>
        <taxon>Candidatus Caccovicinus</taxon>
    </lineage>
</organism>
<sequence>DEPTTDLDIRTLTILEDYLDSFQGIVISVSHDRYFLDRTARRIFAFEGDGKITQYEGGFTDYQAAREQKEEEAAEGSRIGGKGSEKKGDGSGTAKKQDSRSSWKQDAPKKLKFTYKEQKEWETIEDEISALEDTISRLEAEMEAAASSYSKLQELMEEKDKTEGELEAKMERWVYLNNLAERIASQK</sequence>
<dbReference type="InterPro" id="IPR032524">
    <property type="entry name" value="ABC_tran_C"/>
</dbReference>
<reference evidence="6" key="1">
    <citation type="submission" date="2020-10" db="EMBL/GenBank/DDBJ databases">
        <authorList>
            <person name="Gilroy R."/>
        </authorList>
    </citation>
    <scope>NUCLEOTIDE SEQUENCE</scope>
    <source>
        <strain evidence="6">CHK123-3438</strain>
    </source>
</reference>